<dbReference type="InterPro" id="IPR038109">
    <property type="entry name" value="DNA_bind_recomb_sf"/>
</dbReference>
<name>A0A8G1UAI6_9ACTN</name>
<dbReference type="Gene3D" id="3.40.50.1390">
    <property type="entry name" value="Resolvase, N-terminal catalytic domain"/>
    <property type="match status" value="1"/>
</dbReference>
<dbReference type="PANTHER" id="PTHR30461:SF2">
    <property type="entry name" value="SERINE RECOMBINASE PINE-RELATED"/>
    <property type="match status" value="1"/>
</dbReference>
<evidence type="ECO:0000259" key="4">
    <source>
        <dbReference type="PROSITE" id="PS51737"/>
    </source>
</evidence>
<keyword evidence="1" id="KW-0238">DNA-binding</keyword>
<proteinExistence type="predicted"/>
<evidence type="ECO:0000256" key="2">
    <source>
        <dbReference type="ARBA" id="ARBA00023172"/>
    </source>
</evidence>
<dbReference type="InterPro" id="IPR036162">
    <property type="entry name" value="Resolvase-like_N_sf"/>
</dbReference>
<comment type="caution">
    <text evidence="5">The sequence shown here is derived from an EMBL/GenBank/DDBJ whole genome shotgun (WGS) entry which is preliminary data.</text>
</comment>
<dbReference type="AlphaFoldDB" id="A0A8G1UAI6"/>
<dbReference type="Gene3D" id="3.90.1750.20">
    <property type="entry name" value="Putative Large Serine Recombinase, Chain B, Domain 2"/>
    <property type="match status" value="1"/>
</dbReference>
<evidence type="ECO:0000313" key="6">
    <source>
        <dbReference type="Proteomes" id="UP000267408"/>
    </source>
</evidence>
<dbReference type="InterPro" id="IPR050639">
    <property type="entry name" value="SSR_resolvase"/>
</dbReference>
<dbReference type="PANTHER" id="PTHR30461">
    <property type="entry name" value="DNA-INVERTASE FROM LAMBDOID PROPHAGE"/>
    <property type="match status" value="1"/>
</dbReference>
<organism evidence="5 6">
    <name type="scientific">Kitasatospora cineracea</name>
    <dbReference type="NCBI Taxonomy" id="88074"/>
    <lineage>
        <taxon>Bacteria</taxon>
        <taxon>Bacillati</taxon>
        <taxon>Actinomycetota</taxon>
        <taxon>Actinomycetes</taxon>
        <taxon>Kitasatosporales</taxon>
        <taxon>Streptomycetaceae</taxon>
        <taxon>Kitasatospora</taxon>
    </lineage>
</organism>
<gene>
    <name evidence="5" type="ORF">EDD39_5339</name>
</gene>
<dbReference type="SMART" id="SM00857">
    <property type="entry name" value="Resolvase"/>
    <property type="match status" value="1"/>
</dbReference>
<dbReference type="GO" id="GO:0003677">
    <property type="term" value="F:DNA binding"/>
    <property type="evidence" value="ECO:0007669"/>
    <property type="project" value="UniProtKB-KW"/>
</dbReference>
<dbReference type="GO" id="GO:0000150">
    <property type="term" value="F:DNA strand exchange activity"/>
    <property type="evidence" value="ECO:0007669"/>
    <property type="project" value="InterPro"/>
</dbReference>
<sequence>MVKGAEKVSHLVQKETGQRYADRSGWEVVGYFQDLDVSAEVRPFDRPDLGPWLGEKASLWDAMIFSKVDRVFRSAKDCADVAHWAEANCKILVFSDDGIVLNFRDEGKDSMSAMMSKVFLMLASLFAEMELKRTRDRVLGAHRFLRKTVRWPGGYAPYGYEVVDHPDGGKTLSLEPHTAGVAREMAEWYIAGWSFREIAGELNRRNEPTNLVRHLRAQGKTETSKGKSVDGIEWATSVVADLLRTPSLRGYKLHRGKETRGADGLPIRIADPVFDRELWARLEPALAARSTKKTRTFSTSALLGVAFCDACNGPLYQKNAPKKSSGKVYSYYHCPSGSAKGRANCGTSQPSQQLEDLIEETFIAKVGDRHVPVRRYIPGEDHSEDLAVVKRAIKGLREEKDEGLIVGREDEDEWKERMRALLHRREELEALPQRPAQWILEDSDETYATAWQARDTAGRRQLLLDSGIRLVVKPGPALQARVEVPEDLAARLRDAVTRSGSIPYEDGGLPSSRAERVDTSG</sequence>
<feature type="region of interest" description="Disordered" evidence="3">
    <location>
        <begin position="500"/>
        <end position="521"/>
    </location>
</feature>
<dbReference type="Pfam" id="PF00239">
    <property type="entry name" value="Resolvase"/>
    <property type="match status" value="1"/>
</dbReference>
<reference evidence="5 6" key="1">
    <citation type="submission" date="2018-11" db="EMBL/GenBank/DDBJ databases">
        <title>Sequencing the genomes of 1000 actinobacteria strains.</title>
        <authorList>
            <person name="Klenk H.-P."/>
        </authorList>
    </citation>
    <scope>NUCLEOTIDE SEQUENCE [LARGE SCALE GENOMIC DNA]</scope>
    <source>
        <strain evidence="5 6">DSM 44780</strain>
    </source>
</reference>
<accession>A0A8G1UAI6</accession>
<dbReference type="PROSITE" id="PS51737">
    <property type="entry name" value="RECOMBINASE_DNA_BIND"/>
    <property type="match status" value="1"/>
</dbReference>
<evidence type="ECO:0000256" key="1">
    <source>
        <dbReference type="ARBA" id="ARBA00023125"/>
    </source>
</evidence>
<dbReference type="Proteomes" id="UP000267408">
    <property type="component" value="Unassembled WGS sequence"/>
</dbReference>
<feature type="domain" description="Recombinase" evidence="4">
    <location>
        <begin position="157"/>
        <end position="292"/>
    </location>
</feature>
<dbReference type="InterPro" id="IPR006119">
    <property type="entry name" value="Resolv_N"/>
</dbReference>
<protein>
    <submittedName>
        <fullName evidence="5">Recombinase</fullName>
    </submittedName>
</protein>
<dbReference type="InterPro" id="IPR011109">
    <property type="entry name" value="DNA_bind_recombinase_dom"/>
</dbReference>
<dbReference type="Pfam" id="PF07508">
    <property type="entry name" value="Recombinase"/>
    <property type="match status" value="1"/>
</dbReference>
<dbReference type="SUPFAM" id="SSF53041">
    <property type="entry name" value="Resolvase-like"/>
    <property type="match status" value="1"/>
</dbReference>
<evidence type="ECO:0000256" key="3">
    <source>
        <dbReference type="SAM" id="MobiDB-lite"/>
    </source>
</evidence>
<dbReference type="EMBL" id="RJVJ01000002">
    <property type="protein sequence ID" value="ROR37207.1"/>
    <property type="molecule type" value="Genomic_DNA"/>
</dbReference>
<keyword evidence="2" id="KW-0233">DNA recombination</keyword>
<evidence type="ECO:0000313" key="5">
    <source>
        <dbReference type="EMBL" id="ROR37207.1"/>
    </source>
</evidence>
<dbReference type="CDD" id="cd00338">
    <property type="entry name" value="Ser_Recombinase"/>
    <property type="match status" value="1"/>
</dbReference>